<evidence type="ECO:0000313" key="2">
    <source>
        <dbReference type="EMBL" id="KAJ3585296.1"/>
    </source>
</evidence>
<comment type="caution">
    <text evidence="2">The sequence shown here is derived from an EMBL/GenBank/DDBJ whole genome shotgun (WGS) entry which is preliminary data.</text>
</comment>
<evidence type="ECO:0000256" key="1">
    <source>
        <dbReference type="SAM" id="MobiDB-lite"/>
    </source>
</evidence>
<keyword evidence="3" id="KW-1185">Reference proteome</keyword>
<gene>
    <name evidence="2" type="ORF">NHX12_014017</name>
</gene>
<feature type="region of interest" description="Disordered" evidence="1">
    <location>
        <begin position="22"/>
        <end position="55"/>
    </location>
</feature>
<feature type="region of interest" description="Disordered" evidence="1">
    <location>
        <begin position="71"/>
        <end position="114"/>
    </location>
</feature>
<protein>
    <submittedName>
        <fullName evidence="2">Uncharacterized protein</fullName>
    </submittedName>
</protein>
<reference evidence="2" key="1">
    <citation type="submission" date="2022-07" db="EMBL/GenBank/DDBJ databases">
        <title>Chromosome-level genome of Muraenolepis orangiensis.</title>
        <authorList>
            <person name="Kim J."/>
        </authorList>
    </citation>
    <scope>NUCLEOTIDE SEQUENCE</scope>
    <source>
        <strain evidence="2">KU_S4_2022</strain>
        <tissue evidence="2">Muscle</tissue>
    </source>
</reference>
<evidence type="ECO:0000313" key="3">
    <source>
        <dbReference type="Proteomes" id="UP001148018"/>
    </source>
</evidence>
<dbReference type="EMBL" id="JANIIK010000118">
    <property type="protein sequence ID" value="KAJ3585296.1"/>
    <property type="molecule type" value="Genomic_DNA"/>
</dbReference>
<accession>A0A9Q0I6G1</accession>
<sequence length="114" mass="12484">MKLSASGDNPGRRRHLLPHEVQEEGECGGELQPEGAGGHLEHVGRMPRVTPGDLNLPSIGFTRCSNLVPSSRWMKKSSRETKSRGRWSEALETPRGPTHLEQEGGGEEVRSVCC</sequence>
<feature type="compositionally biased region" description="Basic and acidic residues" evidence="1">
    <location>
        <begin position="98"/>
        <end position="114"/>
    </location>
</feature>
<dbReference type="AlphaFoldDB" id="A0A9Q0I6G1"/>
<dbReference type="Proteomes" id="UP001148018">
    <property type="component" value="Unassembled WGS sequence"/>
</dbReference>
<feature type="compositionally biased region" description="Basic and acidic residues" evidence="1">
    <location>
        <begin position="77"/>
        <end position="89"/>
    </location>
</feature>
<name>A0A9Q0I6G1_9TELE</name>
<organism evidence="2 3">
    <name type="scientific">Muraenolepis orangiensis</name>
    <name type="common">Patagonian moray cod</name>
    <dbReference type="NCBI Taxonomy" id="630683"/>
    <lineage>
        <taxon>Eukaryota</taxon>
        <taxon>Metazoa</taxon>
        <taxon>Chordata</taxon>
        <taxon>Craniata</taxon>
        <taxon>Vertebrata</taxon>
        <taxon>Euteleostomi</taxon>
        <taxon>Actinopterygii</taxon>
        <taxon>Neopterygii</taxon>
        <taxon>Teleostei</taxon>
        <taxon>Neoteleostei</taxon>
        <taxon>Acanthomorphata</taxon>
        <taxon>Zeiogadaria</taxon>
        <taxon>Gadariae</taxon>
        <taxon>Gadiformes</taxon>
        <taxon>Muraenolepidoidei</taxon>
        <taxon>Muraenolepididae</taxon>
        <taxon>Muraenolepis</taxon>
    </lineage>
</organism>
<proteinExistence type="predicted"/>